<sequence length="209" mass="23755">MQAYIGLYLHGFLSSGKSEKGQWLKATVKQQNFDEDNPAFNELFTPTYPINSPKASVHEIESVLKKMLDDQNTKIVLLGSSMGGYYAQYLGQKYQLPYIMINPALNPTPIFNENLGCHTNPATQEDFCIDLAYIKELQTYDVVQLNKDVPALLLIDTDDEVIDVSFALKRYKADSSDCHFITVKYSGGDHRFTHMQQAWLEINKFLNAL</sequence>
<reference evidence="1 2" key="1">
    <citation type="submission" date="2022-06" db="EMBL/GenBank/DDBJ databases">
        <title>Thiomicrohabdus sp. nov, an obligately chemolithoautotrophic, sulfur-oxidizing bacterium isolated from beach of Guanyin Mountain. Amoy.</title>
        <authorList>
            <person name="Zhu H."/>
        </authorList>
    </citation>
    <scope>NUCLEOTIDE SEQUENCE [LARGE SCALE GENOMIC DNA]</scope>
    <source>
        <strain evidence="1 2">XGS-01</strain>
    </source>
</reference>
<evidence type="ECO:0000313" key="1">
    <source>
        <dbReference type="EMBL" id="WEJ61538.1"/>
    </source>
</evidence>
<dbReference type="SUPFAM" id="SSF53474">
    <property type="entry name" value="alpha/beta-Hydrolases"/>
    <property type="match status" value="1"/>
</dbReference>
<evidence type="ECO:0000313" key="2">
    <source>
        <dbReference type="Proteomes" id="UP001222275"/>
    </source>
</evidence>
<dbReference type="Gene3D" id="3.40.50.1820">
    <property type="entry name" value="alpha/beta hydrolase"/>
    <property type="match status" value="1"/>
</dbReference>
<proteinExistence type="predicted"/>
<dbReference type="PANTHER" id="PTHR35602:SF3">
    <property type="entry name" value="ESTERASE YQIA"/>
    <property type="match status" value="1"/>
</dbReference>
<protein>
    <recommendedName>
        <fullName evidence="3">Esterase</fullName>
    </recommendedName>
</protein>
<evidence type="ECO:0008006" key="3">
    <source>
        <dbReference type="Google" id="ProtNLM"/>
    </source>
</evidence>
<dbReference type="PANTHER" id="PTHR35602">
    <property type="entry name" value="ESTERASE YQIA-RELATED"/>
    <property type="match status" value="1"/>
</dbReference>
<accession>A0ABY8C6B7</accession>
<dbReference type="Proteomes" id="UP001222275">
    <property type="component" value="Chromosome"/>
</dbReference>
<dbReference type="InterPro" id="IPR029058">
    <property type="entry name" value="AB_hydrolase_fold"/>
</dbReference>
<keyword evidence="2" id="KW-1185">Reference proteome</keyword>
<organism evidence="1 2">
    <name type="scientific">Thiomicrorhabdus lithotrophica</name>
    <dbReference type="NCBI Taxonomy" id="2949997"/>
    <lineage>
        <taxon>Bacteria</taxon>
        <taxon>Pseudomonadati</taxon>
        <taxon>Pseudomonadota</taxon>
        <taxon>Gammaproteobacteria</taxon>
        <taxon>Thiotrichales</taxon>
        <taxon>Piscirickettsiaceae</taxon>
        <taxon>Thiomicrorhabdus</taxon>
    </lineage>
</organism>
<dbReference type="RefSeq" id="WP_275593797.1">
    <property type="nucleotide sequence ID" value="NZ_CP102381.1"/>
</dbReference>
<dbReference type="Pfam" id="PF05728">
    <property type="entry name" value="UPF0227"/>
    <property type="match status" value="1"/>
</dbReference>
<dbReference type="InterPro" id="IPR008886">
    <property type="entry name" value="UPF0227/Esterase_YqiA"/>
</dbReference>
<dbReference type="EMBL" id="CP102381">
    <property type="protein sequence ID" value="WEJ61538.1"/>
    <property type="molecule type" value="Genomic_DNA"/>
</dbReference>
<gene>
    <name evidence="1" type="ORF">NR989_05850</name>
</gene>
<name>A0ABY8C6B7_9GAMM</name>